<dbReference type="InterPro" id="IPR042081">
    <property type="entry name" value="RNA_2'-PTrans_C"/>
</dbReference>
<comment type="function">
    <text evidence="4 5">Removes the 2'-phosphate from RNA via an intermediate in which the phosphate is ADP-ribosylated by NAD followed by a presumed transesterification to release the RNA and generate ADP-ribose 1''-2''-cyclic phosphate (APPR&gt;P). May function as an ADP-ribosylase.</text>
</comment>
<gene>
    <name evidence="5" type="primary">kptA</name>
    <name evidence="7" type="ORF">GCM10010517_74860</name>
</gene>
<name>A0ABN3WAP8_9ACTN</name>
<protein>
    <recommendedName>
        <fullName evidence="5">Probable RNA 2'-phosphotransferase</fullName>
        <ecNumber evidence="5">2.7.1.-</ecNumber>
    </recommendedName>
</protein>
<sequence length="217" mass="24021">MDRGRLVRVSKYLAKHLRHRPERLGPALDPQGWVAVDDLLAAAARHGFPITREELAEVVAGNDKRRFAVEGDRIRANQGHTVEVDLDLPAVEPPEVLYHGTVGERVAAIGREVLRPMDRHAVHLSPDRETATRVGARRGRPVVLVVRSGDVHRAGHEFRVSANGVWLAAHVPPAYEERTGPGRLRASPRGEARRRRPQPLTRTMPVTVGAEPVGWLS</sequence>
<dbReference type="InterPro" id="IPR002745">
    <property type="entry name" value="Ptrans_KptA/Tpt1"/>
</dbReference>
<evidence type="ECO:0000313" key="7">
    <source>
        <dbReference type="EMBL" id="GAA2908430.1"/>
    </source>
</evidence>
<comment type="similarity">
    <text evidence="1 5">Belongs to the KptA/TPT1 family.</text>
</comment>
<comment type="caution">
    <text evidence="7">The sequence shown here is derived from an EMBL/GenBank/DDBJ whole genome shotgun (WGS) entry which is preliminary data.</text>
</comment>
<evidence type="ECO:0000256" key="6">
    <source>
        <dbReference type="SAM" id="MobiDB-lite"/>
    </source>
</evidence>
<dbReference type="RefSeq" id="WP_344981377.1">
    <property type="nucleotide sequence ID" value="NZ_BAAAVI010000095.1"/>
</dbReference>
<dbReference type="PANTHER" id="PTHR12684:SF2">
    <property type="entry name" value="TRNA 2'-PHOSPHOTRANSFERASE 1"/>
    <property type="match status" value="1"/>
</dbReference>
<dbReference type="HAMAP" id="MF_00299">
    <property type="entry name" value="KptA"/>
    <property type="match status" value="1"/>
</dbReference>
<reference evidence="7 8" key="1">
    <citation type="journal article" date="2019" name="Int. J. Syst. Evol. Microbiol.">
        <title>The Global Catalogue of Microorganisms (GCM) 10K type strain sequencing project: providing services to taxonomists for standard genome sequencing and annotation.</title>
        <authorList>
            <consortium name="The Broad Institute Genomics Platform"/>
            <consortium name="The Broad Institute Genome Sequencing Center for Infectious Disease"/>
            <person name="Wu L."/>
            <person name="Ma J."/>
        </authorList>
    </citation>
    <scope>NUCLEOTIDE SEQUENCE [LARGE SCALE GENOMIC DNA]</scope>
    <source>
        <strain evidence="7 8">JCM 6242</strain>
    </source>
</reference>
<evidence type="ECO:0000256" key="2">
    <source>
        <dbReference type="ARBA" id="ARBA00022679"/>
    </source>
</evidence>
<evidence type="ECO:0000256" key="4">
    <source>
        <dbReference type="ARBA" id="ARBA00025212"/>
    </source>
</evidence>
<keyword evidence="8" id="KW-1185">Reference proteome</keyword>
<evidence type="ECO:0000256" key="1">
    <source>
        <dbReference type="ARBA" id="ARBA00009836"/>
    </source>
</evidence>
<dbReference type="Pfam" id="PF01885">
    <property type="entry name" value="PTS_2-RNA"/>
    <property type="match status" value="1"/>
</dbReference>
<accession>A0ABN3WAP8</accession>
<keyword evidence="2 5" id="KW-0808">Transferase</keyword>
<evidence type="ECO:0000313" key="8">
    <source>
        <dbReference type="Proteomes" id="UP001500831"/>
    </source>
</evidence>
<dbReference type="EC" id="2.7.1.-" evidence="5"/>
<proteinExistence type="inferred from homology"/>
<feature type="region of interest" description="Disordered" evidence="6">
    <location>
        <begin position="176"/>
        <end position="203"/>
    </location>
</feature>
<evidence type="ECO:0000256" key="5">
    <source>
        <dbReference type="HAMAP-Rule" id="MF_00299"/>
    </source>
</evidence>
<organism evidence="7 8">
    <name type="scientific">Streptosporangium fragile</name>
    <dbReference type="NCBI Taxonomy" id="46186"/>
    <lineage>
        <taxon>Bacteria</taxon>
        <taxon>Bacillati</taxon>
        <taxon>Actinomycetota</taxon>
        <taxon>Actinomycetes</taxon>
        <taxon>Streptosporangiales</taxon>
        <taxon>Streptosporangiaceae</taxon>
        <taxon>Streptosporangium</taxon>
    </lineage>
</organism>
<dbReference type="NCBIfam" id="NF002014">
    <property type="entry name" value="PRK00819.1-4"/>
    <property type="match status" value="1"/>
</dbReference>
<dbReference type="Gene3D" id="1.10.10.970">
    <property type="entry name" value="RNA 2'-phosphotransferase, Tpt1/KptA family, N-terminal domain"/>
    <property type="match status" value="1"/>
</dbReference>
<keyword evidence="3 5" id="KW-0520">NAD</keyword>
<dbReference type="Gene3D" id="3.20.170.30">
    <property type="match status" value="1"/>
</dbReference>
<dbReference type="EMBL" id="BAAAVI010000095">
    <property type="protein sequence ID" value="GAA2908430.1"/>
    <property type="molecule type" value="Genomic_DNA"/>
</dbReference>
<dbReference type="InterPro" id="IPR022928">
    <property type="entry name" value="RNA_2'-PTrans_KptA"/>
</dbReference>
<dbReference type="InterPro" id="IPR042080">
    <property type="entry name" value="RNA_2'-PTrans_N"/>
</dbReference>
<dbReference type="SUPFAM" id="SSF56399">
    <property type="entry name" value="ADP-ribosylation"/>
    <property type="match status" value="1"/>
</dbReference>
<dbReference type="Proteomes" id="UP001500831">
    <property type="component" value="Unassembled WGS sequence"/>
</dbReference>
<evidence type="ECO:0000256" key="3">
    <source>
        <dbReference type="ARBA" id="ARBA00023027"/>
    </source>
</evidence>
<dbReference type="PANTHER" id="PTHR12684">
    <property type="entry name" value="PUTATIVE PHOSPHOTRANSFERASE"/>
    <property type="match status" value="1"/>
</dbReference>